<evidence type="ECO:0008006" key="4">
    <source>
        <dbReference type="Google" id="ProtNLM"/>
    </source>
</evidence>
<dbReference type="Pfam" id="PF16153">
    <property type="entry name" value="DUF4861"/>
    <property type="match status" value="1"/>
</dbReference>
<dbReference type="STRING" id="413434.SAMN04488132_105172"/>
<dbReference type="OrthoDB" id="258246at2"/>
<dbReference type="AlphaFoldDB" id="A0A1T4P7S6"/>
<gene>
    <name evidence="2" type="ORF">SAMN04488132_105172</name>
</gene>
<dbReference type="RefSeq" id="WP_078831495.1">
    <property type="nucleotide sequence ID" value="NZ_FUWH01000005.1"/>
</dbReference>
<feature type="chain" id="PRO_5012730175" description="DUF4861 domain-containing protein" evidence="1">
    <location>
        <begin position="24"/>
        <end position="377"/>
    </location>
</feature>
<accession>A0A1T4P7S6</accession>
<organism evidence="2 3">
    <name type="scientific">Sediminibacterium ginsengisoli</name>
    <dbReference type="NCBI Taxonomy" id="413434"/>
    <lineage>
        <taxon>Bacteria</taxon>
        <taxon>Pseudomonadati</taxon>
        <taxon>Bacteroidota</taxon>
        <taxon>Chitinophagia</taxon>
        <taxon>Chitinophagales</taxon>
        <taxon>Chitinophagaceae</taxon>
        <taxon>Sediminibacterium</taxon>
    </lineage>
</organism>
<keyword evidence="3" id="KW-1185">Reference proteome</keyword>
<protein>
    <recommendedName>
        <fullName evidence="4">DUF4861 domain-containing protein</fullName>
    </recommendedName>
</protein>
<keyword evidence="1" id="KW-0732">Signal</keyword>
<sequence length="377" mass="42427">MKRTKNCRLAFLFLLLPSLMVSAQTSIRITNSTADKRLEELAELPYSTFIAAYPAIAKQSFRLVTESGKEIPYQLEYNGQTEPRSILIPVTLAANASLRIYVKAGKPAPVKPRSFARYVPERYDDFAWENDKVAFRVYGKALEGRKDNAYGMDVWSKRTSELIIDKWYKSGDYHKDHGEGMDYYSVGFTLGAGDIAPYVNDSIYFTHNYSNWELLDNGPLRSSFRLTYPARNVAGTMVTVTKIIRIDAGSQLSRVEAFFRFEGKDSLPLAVGIVKRGPGGASLLQEDKGIMGYWEPESPLNGVTGIGTIFTSQVKSMNLLKPHLLTLTAKQASGEPFIYYTGAAWNRAGLIRSDNDWFAYLRQYAGQLKQPLRVEIR</sequence>
<evidence type="ECO:0000256" key="1">
    <source>
        <dbReference type="SAM" id="SignalP"/>
    </source>
</evidence>
<evidence type="ECO:0000313" key="2">
    <source>
        <dbReference type="EMBL" id="SJZ86948.1"/>
    </source>
</evidence>
<dbReference type="EMBL" id="FUWH01000005">
    <property type="protein sequence ID" value="SJZ86948.1"/>
    <property type="molecule type" value="Genomic_DNA"/>
</dbReference>
<name>A0A1T4P7S6_9BACT</name>
<proteinExistence type="predicted"/>
<feature type="signal peptide" evidence="1">
    <location>
        <begin position="1"/>
        <end position="23"/>
    </location>
</feature>
<reference evidence="2 3" key="1">
    <citation type="submission" date="2017-02" db="EMBL/GenBank/DDBJ databases">
        <authorList>
            <person name="Peterson S.W."/>
        </authorList>
    </citation>
    <scope>NUCLEOTIDE SEQUENCE [LARGE SCALE GENOMIC DNA]</scope>
    <source>
        <strain evidence="2 3">DSM 22335</strain>
    </source>
</reference>
<dbReference type="InterPro" id="IPR032342">
    <property type="entry name" value="DUF4861"/>
</dbReference>
<dbReference type="Proteomes" id="UP000190888">
    <property type="component" value="Unassembled WGS sequence"/>
</dbReference>
<evidence type="ECO:0000313" key="3">
    <source>
        <dbReference type="Proteomes" id="UP000190888"/>
    </source>
</evidence>